<name>A0A8C9V144_SCLFO</name>
<dbReference type="Gene3D" id="1.20.900.10">
    <property type="entry name" value="Dbl homology (DH) domain"/>
    <property type="match status" value="1"/>
</dbReference>
<feature type="compositionally biased region" description="Basic and acidic residues" evidence="1">
    <location>
        <begin position="894"/>
        <end position="903"/>
    </location>
</feature>
<dbReference type="PANTHER" id="PTHR46944">
    <property type="entry name" value="RHO GUANINE NUCLEOTIDE EXCHANGE FACTOR 33"/>
    <property type="match status" value="1"/>
</dbReference>
<feature type="compositionally biased region" description="Basic and acidic residues" evidence="1">
    <location>
        <begin position="917"/>
        <end position="957"/>
    </location>
</feature>
<dbReference type="InterPro" id="IPR000219">
    <property type="entry name" value="DH_dom"/>
</dbReference>
<feature type="domain" description="DH" evidence="2">
    <location>
        <begin position="370"/>
        <end position="555"/>
    </location>
</feature>
<feature type="region of interest" description="Disordered" evidence="1">
    <location>
        <begin position="309"/>
        <end position="372"/>
    </location>
</feature>
<accession>A0A8C9V144</accession>
<sequence>MCLCFKISLHVHKGQLEEGKYLFPGSDSRRWDSNQGLESKGSSFKRYTTCCPQNVHPRYHRSAGSCLLNKLIDGRSCAKTGLRLNRKLKRPSSCSTCCGEGVSTFLQGSLSPAAQHVSSNKGRFCAKHHQTHMVKWRSSAGLRAQQLTARHRAPSELQPPSPDAMENGKPEDQDSEMEEVNLQIAQLQAMAMELKAGLMGAIQELSVLKQQDGSLEERMMSYQGDVDEKILGIKNSLNTFKEDLSTALSQIKEINSRHKEMQRGLELFQLEVGRELLSAQQRKAELKDDPLADGPKYPQELSIIQHYFSSLPNGSGQKHTTSVPSTNSEQDGGRPQQMRGASRSPLWRERRDSRDTTDGQESQENGGGGKRQTAALELLESERVYVSYLSLLLKANITFNGSETVHVKDKRPFPSSLRFLIQQHLELLHILQERVLKCQWQGIMGDVFMRLTSKESDFLDYYVAYLKELPECLSALNMYSAASLKAASLSEADIVGDEMRPPLHTLLLQPVQRIPEYLLLLQNLLKQTDVEHPDYYLLLVCIQQFRAFTGQYSHLLQHNEDLLLQNRKELKRSAMKQLFRTVDCGVPAEQMGSPFPTSNGLLQHANQVKRSKQRLLEQMQCKRFQDWEADPRHYNSQDGASPVSFYASEMDPRLKSPALQSIPEADQESATVEPPACRRLPPGSVLADATGHFLLPGATPSLEGLYEDGDSLHNVSLFDHCSSASSDSSIDIAFVRCPKSHVREPYPGGSSSGSRDGGYKYPNRGSVSPDETGLMRHRSLQAVQRKSKSLNGLQLDTSTVSDGSGPADLAHPKGHSPHGSQQHTKVERQSSKGSANRKLQRSLSPLQRVDAESCTTTEEELRRDHDKEPTGQVWPEETKWRGGTEENSQAAFSERGRKQDQKGGFRSSFKKLFKKKSGGDCKDKGSEKSESQAYSDHESTKTPRITRLGDVDRGTAV</sequence>
<dbReference type="SMART" id="SM00325">
    <property type="entry name" value="RhoGEF"/>
    <property type="match status" value="1"/>
</dbReference>
<evidence type="ECO:0000259" key="2">
    <source>
        <dbReference type="PROSITE" id="PS50010"/>
    </source>
</evidence>
<dbReference type="Ensembl" id="ENSSFOT00015011347.2">
    <property type="protein sequence ID" value="ENSSFOP00015011198.2"/>
    <property type="gene ID" value="ENSSFOG00015007239.2"/>
</dbReference>
<feature type="region of interest" description="Disordered" evidence="1">
    <location>
        <begin position="147"/>
        <end position="178"/>
    </location>
</feature>
<feature type="compositionally biased region" description="Basic and acidic residues" evidence="1">
    <location>
        <begin position="346"/>
        <end position="357"/>
    </location>
</feature>
<reference evidence="3" key="2">
    <citation type="submission" date="2025-08" db="UniProtKB">
        <authorList>
            <consortium name="Ensembl"/>
        </authorList>
    </citation>
    <scope>IDENTIFICATION</scope>
</reference>
<gene>
    <name evidence="3" type="primary">arhgef33</name>
</gene>
<dbReference type="PANTHER" id="PTHR46944:SF1">
    <property type="entry name" value="RHO GUANINE NUCLEOTIDE EXCHANGE FACTOR 33"/>
    <property type="match status" value="1"/>
</dbReference>
<evidence type="ECO:0000313" key="3">
    <source>
        <dbReference type="Ensembl" id="ENSSFOP00015011198.2"/>
    </source>
</evidence>
<feature type="region of interest" description="Disordered" evidence="1">
    <location>
        <begin position="741"/>
        <end position="957"/>
    </location>
</feature>
<keyword evidence="4" id="KW-1185">Reference proteome</keyword>
<feature type="compositionally biased region" description="Polar residues" evidence="1">
    <location>
        <begin position="781"/>
        <end position="802"/>
    </location>
</feature>
<protein>
    <submittedName>
        <fullName evidence="3">Rho guanine nucleotide exchange factor (GEF) 33</fullName>
    </submittedName>
</protein>
<dbReference type="OrthoDB" id="8828665at2759"/>
<dbReference type="Proteomes" id="UP000694397">
    <property type="component" value="Chromosome 4"/>
</dbReference>
<dbReference type="GO" id="GO:0005085">
    <property type="term" value="F:guanyl-nucleotide exchange factor activity"/>
    <property type="evidence" value="ECO:0007669"/>
    <property type="project" value="InterPro"/>
</dbReference>
<feature type="compositionally biased region" description="Polar residues" evidence="1">
    <location>
        <begin position="309"/>
        <end position="330"/>
    </location>
</feature>
<dbReference type="AlphaFoldDB" id="A0A8C9V144"/>
<dbReference type="InterPro" id="IPR042849">
    <property type="entry name" value="ARHGEF33"/>
</dbReference>
<dbReference type="InterPro" id="IPR035899">
    <property type="entry name" value="DBL_dom_sf"/>
</dbReference>
<evidence type="ECO:0000313" key="4">
    <source>
        <dbReference type="Proteomes" id="UP000694397"/>
    </source>
</evidence>
<organism evidence="3 4">
    <name type="scientific">Scleropages formosus</name>
    <name type="common">Asian bonytongue</name>
    <name type="synonym">Osteoglossum formosum</name>
    <dbReference type="NCBI Taxonomy" id="113540"/>
    <lineage>
        <taxon>Eukaryota</taxon>
        <taxon>Metazoa</taxon>
        <taxon>Chordata</taxon>
        <taxon>Craniata</taxon>
        <taxon>Vertebrata</taxon>
        <taxon>Euteleostomi</taxon>
        <taxon>Actinopterygii</taxon>
        <taxon>Neopterygii</taxon>
        <taxon>Teleostei</taxon>
        <taxon>Osteoglossocephala</taxon>
        <taxon>Osteoglossomorpha</taxon>
        <taxon>Osteoglossiformes</taxon>
        <taxon>Osteoglossidae</taxon>
        <taxon>Scleropages</taxon>
    </lineage>
</organism>
<dbReference type="Pfam" id="PF00621">
    <property type="entry name" value="RhoGEF"/>
    <property type="match status" value="1"/>
</dbReference>
<feature type="compositionally biased region" description="Basic and acidic residues" evidence="1">
    <location>
        <begin position="859"/>
        <end position="869"/>
    </location>
</feature>
<reference evidence="3 4" key="1">
    <citation type="submission" date="2019-04" db="EMBL/GenBank/DDBJ databases">
        <authorList>
            <consortium name="Wellcome Sanger Institute Data Sharing"/>
        </authorList>
    </citation>
    <scope>NUCLEOTIDE SEQUENCE [LARGE SCALE GENOMIC DNA]</scope>
</reference>
<reference evidence="3" key="3">
    <citation type="submission" date="2025-09" db="UniProtKB">
        <authorList>
            <consortium name="Ensembl"/>
        </authorList>
    </citation>
    <scope>IDENTIFICATION</scope>
</reference>
<proteinExistence type="predicted"/>
<evidence type="ECO:0000256" key="1">
    <source>
        <dbReference type="SAM" id="MobiDB-lite"/>
    </source>
</evidence>
<dbReference type="GeneTree" id="ENSGT00940000163420"/>
<dbReference type="SUPFAM" id="SSF48065">
    <property type="entry name" value="DBL homology domain (DH-domain)"/>
    <property type="match status" value="1"/>
</dbReference>
<dbReference type="PROSITE" id="PS50010">
    <property type="entry name" value="DH_2"/>
    <property type="match status" value="1"/>
</dbReference>